<dbReference type="Proteomes" id="UP000028999">
    <property type="component" value="Unassembled WGS sequence"/>
</dbReference>
<proteinExistence type="predicted"/>
<evidence type="ECO:0000313" key="1">
    <source>
        <dbReference type="EMBL" id="CDY25860.1"/>
    </source>
</evidence>
<keyword evidence="2" id="KW-1185">Reference proteome</keyword>
<sequence length="37" mass="4225">MTMISDLPNDLEAEILSRISTIQWSIHLSRSLVNLQV</sequence>
<gene>
    <name evidence="1" type="primary">BnaA05g14510D</name>
    <name evidence="1" type="ORF">GSBRNA2T00033302001</name>
</gene>
<dbReference type="EMBL" id="LK032181">
    <property type="protein sequence ID" value="CDY25860.1"/>
    <property type="molecule type" value="Genomic_DNA"/>
</dbReference>
<evidence type="ECO:0000313" key="2">
    <source>
        <dbReference type="Proteomes" id="UP000028999"/>
    </source>
</evidence>
<organism evidence="1 2">
    <name type="scientific">Brassica napus</name>
    <name type="common">Rape</name>
    <dbReference type="NCBI Taxonomy" id="3708"/>
    <lineage>
        <taxon>Eukaryota</taxon>
        <taxon>Viridiplantae</taxon>
        <taxon>Streptophyta</taxon>
        <taxon>Embryophyta</taxon>
        <taxon>Tracheophyta</taxon>
        <taxon>Spermatophyta</taxon>
        <taxon>Magnoliopsida</taxon>
        <taxon>eudicotyledons</taxon>
        <taxon>Gunneridae</taxon>
        <taxon>Pentapetalae</taxon>
        <taxon>rosids</taxon>
        <taxon>malvids</taxon>
        <taxon>Brassicales</taxon>
        <taxon>Brassicaceae</taxon>
        <taxon>Brassiceae</taxon>
        <taxon>Brassica</taxon>
    </lineage>
</organism>
<dbReference type="AlphaFoldDB" id="A0A078GHB3"/>
<name>A0A078GHB3_BRANA</name>
<dbReference type="Gramene" id="CDY25860">
    <property type="protein sequence ID" value="CDY25860"/>
    <property type="gene ID" value="GSBRNA2T00033302001"/>
</dbReference>
<reference evidence="1 2" key="1">
    <citation type="journal article" date="2014" name="Science">
        <title>Plant genetics. Early allopolyploid evolution in the post-Neolithic Brassica napus oilseed genome.</title>
        <authorList>
            <person name="Chalhoub B."/>
            <person name="Denoeud F."/>
            <person name="Liu S."/>
            <person name="Parkin I.A."/>
            <person name="Tang H."/>
            <person name="Wang X."/>
            <person name="Chiquet J."/>
            <person name="Belcram H."/>
            <person name="Tong C."/>
            <person name="Samans B."/>
            <person name="Correa M."/>
            <person name="Da Silva C."/>
            <person name="Just J."/>
            <person name="Falentin C."/>
            <person name="Koh C.S."/>
            <person name="Le Clainche I."/>
            <person name="Bernard M."/>
            <person name="Bento P."/>
            <person name="Noel B."/>
            <person name="Labadie K."/>
            <person name="Alberti A."/>
            <person name="Charles M."/>
            <person name="Arnaud D."/>
            <person name="Guo H."/>
            <person name="Daviaud C."/>
            <person name="Alamery S."/>
            <person name="Jabbari K."/>
            <person name="Zhao M."/>
            <person name="Edger P.P."/>
            <person name="Chelaifa H."/>
            <person name="Tack D."/>
            <person name="Lassalle G."/>
            <person name="Mestiri I."/>
            <person name="Schnel N."/>
            <person name="Le Paslier M.C."/>
            <person name="Fan G."/>
            <person name="Renault V."/>
            <person name="Bayer P.E."/>
            <person name="Golicz A.A."/>
            <person name="Manoli S."/>
            <person name="Lee T.H."/>
            <person name="Thi V.H."/>
            <person name="Chalabi S."/>
            <person name="Hu Q."/>
            <person name="Fan C."/>
            <person name="Tollenaere R."/>
            <person name="Lu Y."/>
            <person name="Battail C."/>
            <person name="Shen J."/>
            <person name="Sidebottom C.H."/>
            <person name="Wang X."/>
            <person name="Canaguier A."/>
            <person name="Chauveau A."/>
            <person name="Berard A."/>
            <person name="Deniot G."/>
            <person name="Guan M."/>
            <person name="Liu Z."/>
            <person name="Sun F."/>
            <person name="Lim Y.P."/>
            <person name="Lyons E."/>
            <person name="Town C.D."/>
            <person name="Bancroft I."/>
            <person name="Wang X."/>
            <person name="Meng J."/>
            <person name="Ma J."/>
            <person name="Pires J.C."/>
            <person name="King G.J."/>
            <person name="Brunel D."/>
            <person name="Delourme R."/>
            <person name="Renard M."/>
            <person name="Aury J.M."/>
            <person name="Adams K.L."/>
            <person name="Batley J."/>
            <person name="Snowdon R.J."/>
            <person name="Tost J."/>
            <person name="Edwards D."/>
            <person name="Zhou Y."/>
            <person name="Hua W."/>
            <person name="Sharpe A.G."/>
            <person name="Paterson A.H."/>
            <person name="Guan C."/>
            <person name="Wincker P."/>
        </authorList>
    </citation>
    <scope>NUCLEOTIDE SEQUENCE [LARGE SCALE GENOMIC DNA]</scope>
    <source>
        <strain evidence="2">cv. Darmor-bzh</strain>
    </source>
</reference>
<protein>
    <submittedName>
        <fullName evidence="1">BnaA05g14510D protein</fullName>
    </submittedName>
</protein>
<accession>A0A078GHB3</accession>
<dbReference type="PaxDb" id="3708-A0A078GHB3"/>